<dbReference type="GO" id="GO:0006941">
    <property type="term" value="P:striated muscle contraction"/>
    <property type="evidence" value="ECO:0007669"/>
    <property type="project" value="TreeGrafter"/>
</dbReference>
<accession>A0A4W5KWH3</accession>
<dbReference type="GO" id="GO:0034704">
    <property type="term" value="C:calcium channel complex"/>
    <property type="evidence" value="ECO:0007669"/>
    <property type="project" value="TreeGrafter"/>
</dbReference>
<dbReference type="PANTHER" id="PTHR46399:SF10">
    <property type="entry name" value="RYANODINE RECEPTOR 1"/>
    <property type="match status" value="1"/>
</dbReference>
<reference evidence="4" key="1">
    <citation type="submission" date="2018-06" db="EMBL/GenBank/DDBJ databases">
        <title>Genome assembly of Danube salmon.</title>
        <authorList>
            <person name="Macqueen D.J."/>
            <person name="Gundappa M.K."/>
        </authorList>
    </citation>
    <scope>NUCLEOTIDE SEQUENCE [LARGE SCALE GENOMIC DNA]</scope>
</reference>
<proteinExistence type="predicted"/>
<dbReference type="Pfam" id="PF21119">
    <property type="entry name" value="RYDR_Jsol"/>
    <property type="match status" value="1"/>
</dbReference>
<reference evidence="3" key="2">
    <citation type="submission" date="2025-08" db="UniProtKB">
        <authorList>
            <consortium name="Ensembl"/>
        </authorList>
    </citation>
    <scope>IDENTIFICATION</scope>
</reference>
<dbReference type="InterPro" id="IPR048581">
    <property type="entry name" value="RYDR_Jsol"/>
</dbReference>
<dbReference type="GO" id="GO:0030018">
    <property type="term" value="C:Z disc"/>
    <property type="evidence" value="ECO:0007669"/>
    <property type="project" value="TreeGrafter"/>
</dbReference>
<sequence length="118" mass="13451">MLMILNCVCPSCQVILLTNFKHGPEEEECPVPEETRDTLTDFHTDILIHCGVHIEAEEEEEEVDTSLRGRLGRLMGKVNNLRKKKEVVEEPEEEEEVKPSKNTFTTLTPNPKPQTPNP</sequence>
<feature type="region of interest" description="Disordered" evidence="1">
    <location>
        <begin position="84"/>
        <end position="118"/>
    </location>
</feature>
<evidence type="ECO:0000313" key="4">
    <source>
        <dbReference type="Proteomes" id="UP000314982"/>
    </source>
</evidence>
<dbReference type="GeneTree" id="ENSGT00940000155288"/>
<dbReference type="AlphaFoldDB" id="A0A4W5KWH3"/>
<feature type="domain" description="Ryanodine receptor junctional solenoid" evidence="2">
    <location>
        <begin position="9"/>
        <end position="98"/>
    </location>
</feature>
<organism evidence="3 4">
    <name type="scientific">Hucho hucho</name>
    <name type="common">huchen</name>
    <dbReference type="NCBI Taxonomy" id="62062"/>
    <lineage>
        <taxon>Eukaryota</taxon>
        <taxon>Metazoa</taxon>
        <taxon>Chordata</taxon>
        <taxon>Craniata</taxon>
        <taxon>Vertebrata</taxon>
        <taxon>Euteleostomi</taxon>
        <taxon>Actinopterygii</taxon>
        <taxon>Neopterygii</taxon>
        <taxon>Teleostei</taxon>
        <taxon>Protacanthopterygii</taxon>
        <taxon>Salmoniformes</taxon>
        <taxon>Salmonidae</taxon>
        <taxon>Salmoninae</taxon>
        <taxon>Hucho</taxon>
    </lineage>
</organism>
<dbReference type="PANTHER" id="PTHR46399">
    <property type="entry name" value="B30.2/SPRY DOMAIN-CONTAINING PROTEIN"/>
    <property type="match status" value="1"/>
</dbReference>
<dbReference type="GO" id="GO:0042383">
    <property type="term" value="C:sarcolemma"/>
    <property type="evidence" value="ECO:0007669"/>
    <property type="project" value="TreeGrafter"/>
</dbReference>
<protein>
    <recommendedName>
        <fullName evidence="2">Ryanodine receptor junctional solenoid domain-containing protein</fullName>
    </recommendedName>
</protein>
<dbReference type="GO" id="GO:0005219">
    <property type="term" value="F:ryanodine-sensitive calcium-release channel activity"/>
    <property type="evidence" value="ECO:0007669"/>
    <property type="project" value="TreeGrafter"/>
</dbReference>
<reference evidence="3" key="3">
    <citation type="submission" date="2025-09" db="UniProtKB">
        <authorList>
            <consortium name="Ensembl"/>
        </authorList>
    </citation>
    <scope>IDENTIFICATION</scope>
</reference>
<evidence type="ECO:0000259" key="2">
    <source>
        <dbReference type="Pfam" id="PF21119"/>
    </source>
</evidence>
<dbReference type="GO" id="GO:0014808">
    <property type="term" value="P:release of sequestered calcium ion into cytosol by sarcoplasmic reticulum"/>
    <property type="evidence" value="ECO:0007669"/>
    <property type="project" value="TreeGrafter"/>
</dbReference>
<dbReference type="GO" id="GO:0033017">
    <property type="term" value="C:sarcoplasmic reticulum membrane"/>
    <property type="evidence" value="ECO:0007669"/>
    <property type="project" value="TreeGrafter"/>
</dbReference>
<feature type="compositionally biased region" description="Polar residues" evidence="1">
    <location>
        <begin position="100"/>
        <end position="109"/>
    </location>
</feature>
<keyword evidence="4" id="KW-1185">Reference proteome</keyword>
<dbReference type="GO" id="GO:0005790">
    <property type="term" value="C:smooth endoplasmic reticulum"/>
    <property type="evidence" value="ECO:0007669"/>
    <property type="project" value="TreeGrafter"/>
</dbReference>
<name>A0A4W5KWH3_9TELE</name>
<dbReference type="Ensembl" id="ENSHHUT00000017028.1">
    <property type="protein sequence ID" value="ENSHHUP00000016446.1"/>
    <property type="gene ID" value="ENSHHUG00000010240.1"/>
</dbReference>
<dbReference type="Proteomes" id="UP000314982">
    <property type="component" value="Unassembled WGS sequence"/>
</dbReference>
<dbReference type="InterPro" id="IPR015925">
    <property type="entry name" value="Ryanodine_IP3_receptor"/>
</dbReference>
<evidence type="ECO:0000256" key="1">
    <source>
        <dbReference type="SAM" id="MobiDB-lite"/>
    </source>
</evidence>
<evidence type="ECO:0000313" key="3">
    <source>
        <dbReference type="Ensembl" id="ENSHHUP00000016446.1"/>
    </source>
</evidence>